<comment type="caution">
    <text evidence="1">The sequence shown here is derived from an EMBL/GenBank/DDBJ whole genome shotgun (WGS) entry which is preliminary data.</text>
</comment>
<organism evidence="1 2">
    <name type="scientific">Araneus ventricosus</name>
    <name type="common">Orbweaver spider</name>
    <name type="synonym">Epeira ventricosa</name>
    <dbReference type="NCBI Taxonomy" id="182803"/>
    <lineage>
        <taxon>Eukaryota</taxon>
        <taxon>Metazoa</taxon>
        <taxon>Ecdysozoa</taxon>
        <taxon>Arthropoda</taxon>
        <taxon>Chelicerata</taxon>
        <taxon>Arachnida</taxon>
        <taxon>Araneae</taxon>
        <taxon>Araneomorphae</taxon>
        <taxon>Entelegynae</taxon>
        <taxon>Araneoidea</taxon>
        <taxon>Araneidae</taxon>
        <taxon>Araneus</taxon>
    </lineage>
</organism>
<sequence>MIAESFLLKTKQSPSLLGGRRYFISKYLQFNTSGRATEKKADASEQFIIIMMKNCLLCGLGLREEGDNGQRHFDSSLRRDVSLWMIKDVAHNGILSESESQNSKRYLLPLV</sequence>
<accession>A0A4Y2NJ64</accession>
<proteinExistence type="predicted"/>
<dbReference type="EMBL" id="BGPR01009066">
    <property type="protein sequence ID" value="GBN37756.1"/>
    <property type="molecule type" value="Genomic_DNA"/>
</dbReference>
<gene>
    <name evidence="1" type="ORF">AVEN_178301_1</name>
</gene>
<protein>
    <submittedName>
        <fullName evidence="1">Uncharacterized protein</fullName>
    </submittedName>
</protein>
<keyword evidence="2" id="KW-1185">Reference proteome</keyword>
<dbReference type="AlphaFoldDB" id="A0A4Y2NJ64"/>
<evidence type="ECO:0000313" key="1">
    <source>
        <dbReference type="EMBL" id="GBN37756.1"/>
    </source>
</evidence>
<reference evidence="1 2" key="1">
    <citation type="journal article" date="2019" name="Sci. Rep.">
        <title>Orb-weaving spider Araneus ventricosus genome elucidates the spidroin gene catalogue.</title>
        <authorList>
            <person name="Kono N."/>
            <person name="Nakamura H."/>
            <person name="Ohtoshi R."/>
            <person name="Moran D.A.P."/>
            <person name="Shinohara A."/>
            <person name="Yoshida Y."/>
            <person name="Fujiwara M."/>
            <person name="Mori M."/>
            <person name="Tomita M."/>
            <person name="Arakawa K."/>
        </authorList>
    </citation>
    <scope>NUCLEOTIDE SEQUENCE [LARGE SCALE GENOMIC DNA]</scope>
</reference>
<name>A0A4Y2NJ64_ARAVE</name>
<evidence type="ECO:0000313" key="2">
    <source>
        <dbReference type="Proteomes" id="UP000499080"/>
    </source>
</evidence>
<dbReference type="Proteomes" id="UP000499080">
    <property type="component" value="Unassembled WGS sequence"/>
</dbReference>